<protein>
    <recommendedName>
        <fullName evidence="3">F-box domain-containing protein</fullName>
    </recommendedName>
</protein>
<evidence type="ECO:0000313" key="1">
    <source>
        <dbReference type="EMBL" id="KAK8872783.1"/>
    </source>
</evidence>
<sequence length="435" mass="49855">MYPYLPKDLITMICEGLLCHHCQNRGEFPHADTTEVCENKTTLSRVSRVCRGLRDWIQPILYHYYATGNRMDITPGKLTYPYPYQSPDRLHLFLRTLASRPDLAQEVVSMQLVDYHDGLSYDDHTAYRYSAGDILIIRQLIAWSRQYNLLPTDRVREVVAKLDTETLYGPLMQDIHRWLVCLALILAANARDVLLVFDITGPFLPAFHEGQFRQLSSLRKLAVMGMSGMPYSFSSLRELMNVAPNLECLYALDSDHLSFIPAAGKNAGYSPMMHMKKLVLGSLHPPYLGFLIRCVDGLEELEYYWTAGGSVTFDLALSLKHTWRTLKRLCIACLPAPHGRNWAPIPWYGHAVDKMIQPLESLADFPRLEDITIDYRPLFREDEEDTADRLTRFLPPAIRRLRLSWIVGDMTESLMQLAFSADKYFPELTTVDVGV</sequence>
<dbReference type="Proteomes" id="UP001390339">
    <property type="component" value="Unassembled WGS sequence"/>
</dbReference>
<gene>
    <name evidence="1" type="ORF">PGQ11_003297</name>
</gene>
<dbReference type="EMBL" id="JAPCWZ010000003">
    <property type="protein sequence ID" value="KAK8872783.1"/>
    <property type="molecule type" value="Genomic_DNA"/>
</dbReference>
<accession>A0ABR2J5H2</accession>
<comment type="caution">
    <text evidence="1">The sequence shown here is derived from an EMBL/GenBank/DDBJ whole genome shotgun (WGS) entry which is preliminary data.</text>
</comment>
<evidence type="ECO:0008006" key="3">
    <source>
        <dbReference type="Google" id="ProtNLM"/>
    </source>
</evidence>
<proteinExistence type="predicted"/>
<keyword evidence="2" id="KW-1185">Reference proteome</keyword>
<organism evidence="1 2">
    <name type="scientific">Apiospora arundinis</name>
    <dbReference type="NCBI Taxonomy" id="335852"/>
    <lineage>
        <taxon>Eukaryota</taxon>
        <taxon>Fungi</taxon>
        <taxon>Dikarya</taxon>
        <taxon>Ascomycota</taxon>
        <taxon>Pezizomycotina</taxon>
        <taxon>Sordariomycetes</taxon>
        <taxon>Xylariomycetidae</taxon>
        <taxon>Amphisphaeriales</taxon>
        <taxon>Apiosporaceae</taxon>
        <taxon>Apiospora</taxon>
    </lineage>
</organism>
<reference evidence="1 2" key="1">
    <citation type="journal article" date="2024" name="IMA Fungus">
        <title>Apiospora arundinis, a panoply of carbohydrate-active enzymes and secondary metabolites.</title>
        <authorList>
            <person name="Sorensen T."/>
            <person name="Petersen C."/>
            <person name="Muurmann A.T."/>
            <person name="Christiansen J.V."/>
            <person name="Brundto M.L."/>
            <person name="Overgaard C.K."/>
            <person name="Boysen A.T."/>
            <person name="Wollenberg R.D."/>
            <person name="Larsen T.O."/>
            <person name="Sorensen J.L."/>
            <person name="Nielsen K.L."/>
            <person name="Sondergaard T.E."/>
        </authorList>
    </citation>
    <scope>NUCLEOTIDE SEQUENCE [LARGE SCALE GENOMIC DNA]</scope>
    <source>
        <strain evidence="1 2">AAU 773</strain>
    </source>
</reference>
<name>A0ABR2J5H2_9PEZI</name>
<evidence type="ECO:0000313" key="2">
    <source>
        <dbReference type="Proteomes" id="UP001390339"/>
    </source>
</evidence>